<gene>
    <name evidence="2" type="ORF">BKE30_09670</name>
</gene>
<accession>A0A1S8CV94</accession>
<reference evidence="2 3" key="1">
    <citation type="submission" date="2016-10" db="EMBL/GenBank/DDBJ databases">
        <title>Draft Genome sequence of Alkanindiges sp. strain H1.</title>
        <authorList>
            <person name="Subhash Y."/>
            <person name="Lee S."/>
        </authorList>
    </citation>
    <scope>NUCLEOTIDE SEQUENCE [LARGE SCALE GENOMIC DNA]</scope>
    <source>
        <strain evidence="2 3">H1</strain>
    </source>
</reference>
<sequence length="286" mass="32463">MTKLLLLCSVLFIGCIQSSYAQNQQKFIETVELNRKTNSLEFKDILKNIYAQQIGDTQQYASDEDFKSYPKTVFYDAAAQEQQLVLMHPVVVYKNANNEIRYFVLMEKLSYSNGYLETCRACSAKADFLIFKKQDNGSFYLLNYQLNADDLPGGAGRLKLDLKQIKQHLQPMGKDLIGSYFVGHYTGAGGEAGSEWYNLFLPDQGKIQVVDIGLAGNDSRSFYADRPEYSSVTTSTLNVMANGQVYYPIEVSYKTLNGGKKKSDFEKSRFIFNPKANAYIEQKIKR</sequence>
<dbReference type="RefSeq" id="WP_076878397.1">
    <property type="nucleotide sequence ID" value="NZ_MLCN01000023.1"/>
</dbReference>
<dbReference type="OrthoDB" id="6709569at2"/>
<dbReference type="PROSITE" id="PS51257">
    <property type="entry name" value="PROKAR_LIPOPROTEIN"/>
    <property type="match status" value="1"/>
</dbReference>
<dbReference type="Proteomes" id="UP000192132">
    <property type="component" value="Unassembled WGS sequence"/>
</dbReference>
<dbReference type="STRING" id="1907941.BKE30_09670"/>
<keyword evidence="3" id="KW-1185">Reference proteome</keyword>
<feature type="chain" id="PRO_5012797537" evidence="1">
    <location>
        <begin position="22"/>
        <end position="286"/>
    </location>
</feature>
<name>A0A1S8CV94_9GAMM</name>
<proteinExistence type="predicted"/>
<evidence type="ECO:0000313" key="2">
    <source>
        <dbReference type="EMBL" id="ONG39606.1"/>
    </source>
</evidence>
<organism evidence="2 3">
    <name type="scientific">Alkanindiges hydrocarboniclasticus</name>
    <dbReference type="NCBI Taxonomy" id="1907941"/>
    <lineage>
        <taxon>Bacteria</taxon>
        <taxon>Pseudomonadati</taxon>
        <taxon>Pseudomonadota</taxon>
        <taxon>Gammaproteobacteria</taxon>
        <taxon>Moraxellales</taxon>
        <taxon>Moraxellaceae</taxon>
        <taxon>Alkanindiges</taxon>
    </lineage>
</organism>
<evidence type="ECO:0000256" key="1">
    <source>
        <dbReference type="SAM" id="SignalP"/>
    </source>
</evidence>
<dbReference type="EMBL" id="MLCN01000023">
    <property type="protein sequence ID" value="ONG39606.1"/>
    <property type="molecule type" value="Genomic_DNA"/>
</dbReference>
<protein>
    <submittedName>
        <fullName evidence="2">Uncharacterized protein</fullName>
    </submittedName>
</protein>
<dbReference type="AlphaFoldDB" id="A0A1S8CV94"/>
<keyword evidence="1" id="KW-0732">Signal</keyword>
<comment type="caution">
    <text evidence="2">The sequence shown here is derived from an EMBL/GenBank/DDBJ whole genome shotgun (WGS) entry which is preliminary data.</text>
</comment>
<feature type="signal peptide" evidence="1">
    <location>
        <begin position="1"/>
        <end position="21"/>
    </location>
</feature>
<evidence type="ECO:0000313" key="3">
    <source>
        <dbReference type="Proteomes" id="UP000192132"/>
    </source>
</evidence>